<dbReference type="EMBL" id="UZAL01041958">
    <property type="protein sequence ID" value="VDP79302.1"/>
    <property type="molecule type" value="Genomic_DNA"/>
</dbReference>
<name>A0A183PY12_9TREM</name>
<proteinExistence type="predicted"/>
<protein>
    <submittedName>
        <fullName evidence="1">Uncharacterized protein</fullName>
    </submittedName>
</protein>
<organism evidence="1 2">
    <name type="scientific">Schistosoma mattheei</name>
    <dbReference type="NCBI Taxonomy" id="31246"/>
    <lineage>
        <taxon>Eukaryota</taxon>
        <taxon>Metazoa</taxon>
        <taxon>Spiralia</taxon>
        <taxon>Lophotrochozoa</taxon>
        <taxon>Platyhelminthes</taxon>
        <taxon>Trematoda</taxon>
        <taxon>Digenea</taxon>
        <taxon>Strigeidida</taxon>
        <taxon>Schistosomatoidea</taxon>
        <taxon>Schistosomatidae</taxon>
        <taxon>Schistosoma</taxon>
    </lineage>
</organism>
<evidence type="ECO:0000313" key="2">
    <source>
        <dbReference type="Proteomes" id="UP000269396"/>
    </source>
</evidence>
<evidence type="ECO:0000313" key="1">
    <source>
        <dbReference type="EMBL" id="VDP79302.1"/>
    </source>
</evidence>
<dbReference type="AlphaFoldDB" id="A0A183PY12"/>
<reference evidence="1 2" key="1">
    <citation type="submission" date="2018-11" db="EMBL/GenBank/DDBJ databases">
        <authorList>
            <consortium name="Pathogen Informatics"/>
        </authorList>
    </citation>
    <scope>NUCLEOTIDE SEQUENCE [LARGE SCALE GENOMIC DNA]</scope>
    <source>
        <strain>Denwood</strain>
        <strain evidence="2">Zambia</strain>
    </source>
</reference>
<dbReference type="PANTHER" id="PTHR47027">
    <property type="entry name" value="REVERSE TRANSCRIPTASE DOMAIN-CONTAINING PROTEIN"/>
    <property type="match status" value="1"/>
</dbReference>
<dbReference type="STRING" id="31246.A0A183PY12"/>
<sequence length="119" mass="13388">MCFAPSKCKILLQDCQDSNPVLTLDGQQIEVVEFVYLVSCISAGGDVSDEINTRIMTARADYVNLDHLWRLRDVNLAVKGRIYNASVRAVLPYACETWPLPVEDVKRFCVWSSLTSNDC</sequence>
<dbReference type="Proteomes" id="UP000269396">
    <property type="component" value="Unassembled WGS sequence"/>
</dbReference>
<accession>A0A183PY12</accession>
<dbReference type="PANTHER" id="PTHR47027:SF20">
    <property type="entry name" value="REVERSE TRANSCRIPTASE-LIKE PROTEIN WITH RNA-DIRECTED DNA POLYMERASE DOMAIN"/>
    <property type="match status" value="1"/>
</dbReference>
<gene>
    <name evidence="1" type="ORF">SMTD_LOCUS19248</name>
</gene>
<keyword evidence="2" id="KW-1185">Reference proteome</keyword>